<dbReference type="PANTHER" id="PTHR43179">
    <property type="entry name" value="RHAMNOSYLTRANSFERASE WBBL"/>
    <property type="match status" value="1"/>
</dbReference>
<comment type="caution">
    <text evidence="6">The sequence shown here is derived from an EMBL/GenBank/DDBJ whole genome shotgun (WGS) entry which is preliminary data.</text>
</comment>
<dbReference type="Pfam" id="PF02709">
    <property type="entry name" value="Glyco_transf_7C"/>
    <property type="match status" value="1"/>
</dbReference>
<organism evidence="6 7">
    <name type="scientific">Pedobacter jeongneungensis</name>
    <dbReference type="NCBI Taxonomy" id="947309"/>
    <lineage>
        <taxon>Bacteria</taxon>
        <taxon>Pseudomonadati</taxon>
        <taxon>Bacteroidota</taxon>
        <taxon>Sphingobacteriia</taxon>
        <taxon>Sphingobacteriales</taxon>
        <taxon>Sphingobacteriaceae</taxon>
        <taxon>Pedobacter</taxon>
    </lineage>
</organism>
<evidence type="ECO:0000259" key="5">
    <source>
        <dbReference type="Pfam" id="PF02709"/>
    </source>
</evidence>
<evidence type="ECO:0000313" key="6">
    <source>
        <dbReference type="EMBL" id="GAA4203168.1"/>
    </source>
</evidence>
<proteinExistence type="inferred from homology"/>
<evidence type="ECO:0000313" key="7">
    <source>
        <dbReference type="Proteomes" id="UP001501772"/>
    </source>
</evidence>
<dbReference type="InterPro" id="IPR001173">
    <property type="entry name" value="Glyco_trans_2-like"/>
</dbReference>
<accession>A0ABP8BC28</accession>
<dbReference type="EMBL" id="BAABBY010000004">
    <property type="protein sequence ID" value="GAA4203168.1"/>
    <property type="molecule type" value="Genomic_DNA"/>
</dbReference>
<feature type="domain" description="Galactosyltransferase C-terminal" evidence="5">
    <location>
        <begin position="127"/>
        <end position="181"/>
    </location>
</feature>
<name>A0ABP8BC28_9SPHI</name>
<keyword evidence="7" id="KW-1185">Reference proteome</keyword>
<protein>
    <submittedName>
        <fullName evidence="6">Glycosyltransferase</fullName>
    </submittedName>
</protein>
<feature type="domain" description="Glycosyltransferase 2-like" evidence="4">
    <location>
        <begin position="47"/>
        <end position="100"/>
    </location>
</feature>
<dbReference type="InterPro" id="IPR029044">
    <property type="entry name" value="Nucleotide-diphossugar_trans"/>
</dbReference>
<dbReference type="Proteomes" id="UP001501772">
    <property type="component" value="Unassembled WGS sequence"/>
</dbReference>
<dbReference type="InterPro" id="IPR027791">
    <property type="entry name" value="Galactosyl_T_C"/>
</dbReference>
<reference evidence="7" key="1">
    <citation type="journal article" date="2019" name="Int. J. Syst. Evol. Microbiol.">
        <title>The Global Catalogue of Microorganisms (GCM) 10K type strain sequencing project: providing services to taxonomists for standard genome sequencing and annotation.</title>
        <authorList>
            <consortium name="The Broad Institute Genomics Platform"/>
            <consortium name="The Broad Institute Genome Sequencing Center for Infectious Disease"/>
            <person name="Wu L."/>
            <person name="Ma J."/>
        </authorList>
    </citation>
    <scope>NUCLEOTIDE SEQUENCE [LARGE SCALE GENOMIC DNA]</scope>
    <source>
        <strain evidence="7">JCM 17626</strain>
    </source>
</reference>
<gene>
    <name evidence="6" type="ORF">GCM10022289_19010</name>
</gene>
<dbReference type="Gene3D" id="3.90.550.10">
    <property type="entry name" value="Spore Coat Polysaccharide Biosynthesis Protein SpsA, Chain A"/>
    <property type="match status" value="1"/>
</dbReference>
<dbReference type="SUPFAM" id="SSF53448">
    <property type="entry name" value="Nucleotide-diphospho-sugar transferases"/>
    <property type="match status" value="1"/>
</dbReference>
<evidence type="ECO:0000256" key="1">
    <source>
        <dbReference type="ARBA" id="ARBA00006739"/>
    </source>
</evidence>
<keyword evidence="3" id="KW-0808">Transferase</keyword>
<evidence type="ECO:0000256" key="2">
    <source>
        <dbReference type="ARBA" id="ARBA00022676"/>
    </source>
</evidence>
<sequence length="255" mass="28703">MLAGLCKGNRFPSEVVIIHMNEQIYGLSGYPFPVREYVLSSVEALPLAHARNCAAQKALSDQLVFLDADCIPAEDFLEVYQEALYQKNCLYSGRVSYLPHWVMDKPDLLQLMALSGTADPVRASVDQYPYHLFWSLNFGCSKSVYAQIGGFDETFCGYGAEDTDFSFSARQKGVDLVTIDAMAYHQYHQSYDPPINHLEAIVKNAAIFNEKWGVWPMEGWLEKFCAMGYTAWQGGQLQILRLPGKDEISAVLKRS</sequence>
<dbReference type="Pfam" id="PF00535">
    <property type="entry name" value="Glycos_transf_2"/>
    <property type="match status" value="1"/>
</dbReference>
<evidence type="ECO:0000256" key="3">
    <source>
        <dbReference type="ARBA" id="ARBA00022679"/>
    </source>
</evidence>
<comment type="similarity">
    <text evidence="1">Belongs to the glycosyltransferase 2 family.</text>
</comment>
<evidence type="ECO:0000259" key="4">
    <source>
        <dbReference type="Pfam" id="PF00535"/>
    </source>
</evidence>
<dbReference type="PANTHER" id="PTHR43179:SF12">
    <property type="entry name" value="GALACTOFURANOSYLTRANSFERASE GLFT2"/>
    <property type="match status" value="1"/>
</dbReference>
<keyword evidence="2" id="KW-0328">Glycosyltransferase</keyword>